<dbReference type="Gene3D" id="1.20.1250.20">
    <property type="entry name" value="MFS general substrate transporter like domains"/>
    <property type="match status" value="1"/>
</dbReference>
<feature type="transmembrane region" description="Helical" evidence="7">
    <location>
        <begin position="45"/>
        <end position="63"/>
    </location>
</feature>
<evidence type="ECO:0000313" key="8">
    <source>
        <dbReference type="EMBL" id="GAA2576000.1"/>
    </source>
</evidence>
<comment type="subcellular location">
    <subcellularLocation>
        <location evidence="1">Cell membrane</location>
        <topology evidence="1">Multi-pass membrane protein</topology>
    </subcellularLocation>
</comment>
<dbReference type="SUPFAM" id="SSF103473">
    <property type="entry name" value="MFS general substrate transporter"/>
    <property type="match status" value="1"/>
</dbReference>
<gene>
    <name evidence="8" type="ORF">GCM10010411_05420</name>
</gene>
<dbReference type="PANTHER" id="PTHR23513">
    <property type="entry name" value="INTEGRAL MEMBRANE EFFLUX PROTEIN-RELATED"/>
    <property type="match status" value="1"/>
</dbReference>
<evidence type="ECO:0000256" key="4">
    <source>
        <dbReference type="ARBA" id="ARBA00022989"/>
    </source>
</evidence>
<keyword evidence="4 7" id="KW-1133">Transmembrane helix</keyword>
<keyword evidence="5 7" id="KW-0472">Membrane</keyword>
<evidence type="ECO:0000256" key="7">
    <source>
        <dbReference type="SAM" id="Phobius"/>
    </source>
</evidence>
<dbReference type="InterPro" id="IPR036259">
    <property type="entry name" value="MFS_trans_sf"/>
</dbReference>
<dbReference type="PANTHER" id="PTHR23513:SF6">
    <property type="entry name" value="MAJOR FACILITATOR SUPERFAMILY ASSOCIATED DOMAIN-CONTAINING PROTEIN"/>
    <property type="match status" value="1"/>
</dbReference>
<feature type="transmembrane region" description="Helical" evidence="7">
    <location>
        <begin position="296"/>
        <end position="316"/>
    </location>
</feature>
<feature type="transmembrane region" description="Helical" evidence="7">
    <location>
        <begin position="391"/>
        <end position="412"/>
    </location>
</feature>
<protein>
    <submittedName>
        <fullName evidence="8">MFS transporter</fullName>
    </submittedName>
</protein>
<feature type="compositionally biased region" description="Basic residues" evidence="6">
    <location>
        <begin position="211"/>
        <end position="223"/>
    </location>
</feature>
<evidence type="ECO:0000313" key="9">
    <source>
        <dbReference type="Proteomes" id="UP001501509"/>
    </source>
</evidence>
<feature type="region of interest" description="Disordered" evidence="6">
    <location>
        <begin position="190"/>
        <end position="240"/>
    </location>
</feature>
<dbReference type="EMBL" id="BAAATD010000001">
    <property type="protein sequence ID" value="GAA2576000.1"/>
    <property type="molecule type" value="Genomic_DNA"/>
</dbReference>
<dbReference type="InterPro" id="IPR011701">
    <property type="entry name" value="MFS"/>
</dbReference>
<dbReference type="Proteomes" id="UP001501509">
    <property type="component" value="Unassembled WGS sequence"/>
</dbReference>
<organism evidence="8 9">
    <name type="scientific">Actinomadura fulvescens</name>
    <dbReference type="NCBI Taxonomy" id="46160"/>
    <lineage>
        <taxon>Bacteria</taxon>
        <taxon>Bacillati</taxon>
        <taxon>Actinomycetota</taxon>
        <taxon>Actinomycetes</taxon>
        <taxon>Streptosporangiales</taxon>
        <taxon>Thermomonosporaceae</taxon>
        <taxon>Actinomadura</taxon>
    </lineage>
</organism>
<keyword evidence="9" id="KW-1185">Reference proteome</keyword>
<feature type="transmembrane region" description="Helical" evidence="7">
    <location>
        <begin position="75"/>
        <end position="94"/>
    </location>
</feature>
<evidence type="ECO:0000256" key="6">
    <source>
        <dbReference type="SAM" id="MobiDB-lite"/>
    </source>
</evidence>
<dbReference type="RefSeq" id="WP_344537303.1">
    <property type="nucleotide sequence ID" value="NZ_BAAATD010000001.1"/>
</dbReference>
<evidence type="ECO:0000256" key="3">
    <source>
        <dbReference type="ARBA" id="ARBA00022692"/>
    </source>
</evidence>
<feature type="transmembrane region" description="Helical" evidence="7">
    <location>
        <begin position="12"/>
        <end position="39"/>
    </location>
</feature>
<proteinExistence type="predicted"/>
<evidence type="ECO:0000256" key="5">
    <source>
        <dbReference type="ARBA" id="ARBA00023136"/>
    </source>
</evidence>
<keyword evidence="2" id="KW-1003">Cell membrane</keyword>
<name>A0ABP6BL62_9ACTN</name>
<comment type="caution">
    <text evidence="8">The sequence shown here is derived from an EMBL/GenBank/DDBJ whole genome shotgun (WGS) entry which is preliminary data.</text>
</comment>
<evidence type="ECO:0000256" key="1">
    <source>
        <dbReference type="ARBA" id="ARBA00004651"/>
    </source>
</evidence>
<evidence type="ECO:0000256" key="2">
    <source>
        <dbReference type="ARBA" id="ARBA00022475"/>
    </source>
</evidence>
<accession>A0ABP6BL62</accession>
<reference evidence="9" key="1">
    <citation type="journal article" date="2019" name="Int. J. Syst. Evol. Microbiol.">
        <title>The Global Catalogue of Microorganisms (GCM) 10K type strain sequencing project: providing services to taxonomists for standard genome sequencing and annotation.</title>
        <authorList>
            <consortium name="The Broad Institute Genomics Platform"/>
            <consortium name="The Broad Institute Genome Sequencing Center for Infectious Disease"/>
            <person name="Wu L."/>
            <person name="Ma J."/>
        </authorList>
    </citation>
    <scope>NUCLEOTIDE SEQUENCE [LARGE SCALE GENOMIC DNA]</scope>
    <source>
        <strain evidence="9">JCM 6833</strain>
    </source>
</reference>
<feature type="transmembrane region" description="Helical" evidence="7">
    <location>
        <begin position="265"/>
        <end position="284"/>
    </location>
</feature>
<sequence length="458" mass="48018">MGRSLGRDFRWLWTAYAFSTFGTRLAFDAFPLIAIAVLHAGSTEVSMLAAAGLAAGTLVAVPLGPWVEFRRKRPVMIAMDLIRFVALMSVPVAFALGRLTFAQLLAVSMITAAADLAFRAASGACLKAIVRPEDLLVANGRYESTLWTAAVLGPPLGGAAIGLFGPVTTVVANAVSHLLSAAGIRAIGGNEPRPVRSGRGEPGHGSAGRPRGGRRGRGRRRTRSNAGRADGGAVEPTSAPRRLEPAAQLFEGWRYILTHPLLRPLFVNAVLVNGLIMATSPLLASLMLGPLGFAPWQYGLAFAAPCVGGLVGSRLAHRLVERFGRHRVMLTAGSLRAGWLLGLAFVHPGTTGLALVIIVELGLITCMGVFNPVLATYRLDQTATDRVARTLAAWSVTSNASIAAMTALWGLLAGITTPRTAIAAAGLLLLASPLLLPRRAPEVSGTTSHHPALESRSA</sequence>
<dbReference type="CDD" id="cd06173">
    <property type="entry name" value="MFS_MefA_like"/>
    <property type="match status" value="1"/>
</dbReference>
<dbReference type="Pfam" id="PF07690">
    <property type="entry name" value="MFS_1"/>
    <property type="match status" value="1"/>
</dbReference>
<keyword evidence="3 7" id="KW-0812">Transmembrane</keyword>